<protein>
    <recommendedName>
        <fullName evidence="2">Adenylosuccinate lyase</fullName>
        <shortName evidence="2">ASL</shortName>
        <ecNumber evidence="2">4.3.2.2</ecNumber>
    </recommendedName>
    <alternativeName>
        <fullName evidence="2">Adenylosuccinase</fullName>
    </alternativeName>
</protein>
<feature type="compositionally biased region" description="Polar residues" evidence="3">
    <location>
        <begin position="1"/>
        <end position="14"/>
    </location>
</feature>
<comment type="pathway">
    <text evidence="2">Purine metabolism; AMP biosynthesis via de novo pathway; AMP from IMP: step 2/2.</text>
</comment>
<dbReference type="Gene3D" id="1.10.40.30">
    <property type="entry name" value="Fumarase/aspartase (C-terminal domain)"/>
    <property type="match status" value="1"/>
</dbReference>
<dbReference type="PANTHER" id="PTHR43172">
    <property type="entry name" value="ADENYLOSUCCINATE LYASE"/>
    <property type="match status" value="1"/>
</dbReference>
<proteinExistence type="inferred from homology"/>
<accession>A0A2K0TRS6</accession>
<evidence type="ECO:0000256" key="1">
    <source>
        <dbReference type="ARBA" id="ARBA00023239"/>
    </source>
</evidence>
<dbReference type="InterPro" id="IPR022761">
    <property type="entry name" value="Fumarate_lyase_N"/>
</dbReference>
<feature type="region of interest" description="Disordered" evidence="3">
    <location>
        <begin position="1"/>
        <end position="20"/>
    </location>
</feature>
<keyword evidence="1 2" id="KW-0456">Lyase</keyword>
<dbReference type="NCBIfam" id="TIGR00928">
    <property type="entry name" value="purB"/>
    <property type="match status" value="1"/>
</dbReference>
<dbReference type="OrthoDB" id="406045at2759"/>
<dbReference type="SUPFAM" id="SSF48557">
    <property type="entry name" value="L-aspartase-like"/>
    <property type="match status" value="1"/>
</dbReference>
<dbReference type="GO" id="GO:0005829">
    <property type="term" value="C:cytosol"/>
    <property type="evidence" value="ECO:0007669"/>
    <property type="project" value="TreeGrafter"/>
</dbReference>
<gene>
    <name evidence="5" type="ORF">THARTR1_10370</name>
</gene>
<dbReference type="InterPro" id="IPR020557">
    <property type="entry name" value="Fumarate_lyase_CS"/>
</dbReference>
<comment type="catalytic activity">
    <reaction evidence="2">
        <text>(2S)-2-[5-amino-1-(5-phospho-beta-D-ribosyl)imidazole-4-carboxamido]succinate = 5-amino-1-(5-phospho-beta-D-ribosyl)imidazole-4-carboxamide + fumarate</text>
        <dbReference type="Rhea" id="RHEA:23920"/>
        <dbReference type="ChEBI" id="CHEBI:29806"/>
        <dbReference type="ChEBI" id="CHEBI:58443"/>
        <dbReference type="ChEBI" id="CHEBI:58475"/>
        <dbReference type="EC" id="4.3.2.2"/>
    </reaction>
</comment>
<dbReference type="UniPathway" id="UPA00074">
    <property type="reaction ID" value="UER00132"/>
</dbReference>
<name>A0A2K0TRS6_TRIHA</name>
<evidence type="ECO:0000313" key="6">
    <source>
        <dbReference type="Proteomes" id="UP000236290"/>
    </source>
</evidence>
<comment type="similarity">
    <text evidence="2">Belongs to the lyase 1 family. Adenylosuccinate lyase subfamily.</text>
</comment>
<comment type="pathway">
    <text evidence="2">Purine metabolism; IMP biosynthesis via de novo pathway; 5-amino-1-(5-phospho-D-ribosyl)imidazole-4-carboxamide from 5-amino-1-(5-phospho-D-ribosyl)imidazole-4-carboxylate: step 2/2.</text>
</comment>
<dbReference type="UniPathway" id="UPA00075">
    <property type="reaction ID" value="UER00336"/>
</dbReference>
<dbReference type="InterPro" id="IPR000362">
    <property type="entry name" value="Fumarate_lyase_fam"/>
</dbReference>
<dbReference type="Proteomes" id="UP000236290">
    <property type="component" value="Unassembled WGS sequence"/>
</dbReference>
<dbReference type="Pfam" id="PF00206">
    <property type="entry name" value="Lyase_1"/>
    <property type="match status" value="1"/>
</dbReference>
<keyword evidence="2" id="KW-0658">Purine biosynthesis</keyword>
<dbReference type="PANTHER" id="PTHR43172:SF1">
    <property type="entry name" value="ADENYLOSUCCINATE LYASE"/>
    <property type="match status" value="1"/>
</dbReference>
<dbReference type="GO" id="GO:0006189">
    <property type="term" value="P:'de novo' IMP biosynthetic process"/>
    <property type="evidence" value="ECO:0007669"/>
    <property type="project" value="UniProtKB-UniPathway"/>
</dbReference>
<comment type="catalytic activity">
    <reaction evidence="2">
        <text>N(6)-(1,2-dicarboxyethyl)-AMP = fumarate + AMP</text>
        <dbReference type="Rhea" id="RHEA:16853"/>
        <dbReference type="ChEBI" id="CHEBI:29806"/>
        <dbReference type="ChEBI" id="CHEBI:57567"/>
        <dbReference type="ChEBI" id="CHEBI:456215"/>
        <dbReference type="EC" id="4.3.2.2"/>
    </reaction>
</comment>
<dbReference type="AlphaFoldDB" id="A0A2K0TRS6"/>
<comment type="caution">
    <text evidence="5">The sequence shown here is derived from an EMBL/GenBank/DDBJ whole genome shotgun (WGS) entry which is preliminary data.</text>
</comment>
<dbReference type="InterPro" id="IPR008948">
    <property type="entry name" value="L-Aspartase-like"/>
</dbReference>
<evidence type="ECO:0000256" key="3">
    <source>
        <dbReference type="SAM" id="MobiDB-lite"/>
    </source>
</evidence>
<dbReference type="GO" id="GO:0070626">
    <property type="term" value="F:(S)-2-(5-amino-1-(5-phospho-D-ribosyl)imidazole-4-carboxamido) succinate lyase (fumarate-forming) activity"/>
    <property type="evidence" value="ECO:0007669"/>
    <property type="project" value="TreeGrafter"/>
</dbReference>
<sequence>MMAANTTQTHNAQGSKAEGSSAFDAYQTSLTTRYCSPAMSKLFSQRSRHSTWRRLWFHLAESERELGIETITPEAIEQMKAHLVITDDEFETARIEEKIRRHDVMAHVHAFGVVAPAAAGIIHLGATSCFVTDNAELILMRDALDLLANKLAKVISNLSSFAVKWKGEPTLAYTHLQAAQLITVGKRAAQWVQDLMLDLHSIEQVRSELKFRGAQGTTGTQASFLEIFQGDSAKCDELNVLLCKRFGFPGCYDVSTQTYTRKVDLIIANAVAGLGATAQKIAGDLRHLATWKEIEEPHESSQIGSSAMAYKVNPMRSERVYSLARELMSKPASFANTLSDQWMERTLDDSAIRRIDIPEMFLLADAILIGLDNISSGLVVYPNRIASRVQEELPFMITETIIMRMVAQGASRQETHEQIRVLSNQAGSVVKNEGKPNDLVSRIQSTDFFKPIWNDIHGMLKADLYIGRSVEIVDKYCGPGGVVEKKLAPYTAYIKGSGSAELNV</sequence>
<evidence type="ECO:0000313" key="5">
    <source>
        <dbReference type="EMBL" id="PNP48229.1"/>
    </source>
</evidence>
<dbReference type="GO" id="GO:0004018">
    <property type="term" value="F:N6-(1,2-dicarboxyethyl)AMP AMP-lyase (fumarate-forming) activity"/>
    <property type="evidence" value="ECO:0007669"/>
    <property type="project" value="InterPro"/>
</dbReference>
<evidence type="ECO:0000259" key="4">
    <source>
        <dbReference type="SMART" id="SM00998"/>
    </source>
</evidence>
<dbReference type="PRINTS" id="PR00149">
    <property type="entry name" value="FUMRATELYASE"/>
</dbReference>
<dbReference type="Gene3D" id="1.20.200.10">
    <property type="entry name" value="Fumarase/aspartase (Central domain)"/>
    <property type="match status" value="1"/>
</dbReference>
<feature type="domain" description="Adenylosuccinate lyase C-terminal" evidence="4">
    <location>
        <begin position="393"/>
        <end position="477"/>
    </location>
</feature>
<dbReference type="SMART" id="SM00998">
    <property type="entry name" value="ADSL_C"/>
    <property type="match status" value="1"/>
</dbReference>
<dbReference type="InterPro" id="IPR019468">
    <property type="entry name" value="AdenyloSucc_lyase_C"/>
</dbReference>
<dbReference type="EC" id="4.3.2.2" evidence="2"/>
<dbReference type="InterPro" id="IPR004769">
    <property type="entry name" value="Pur_lyase"/>
</dbReference>
<dbReference type="Pfam" id="PF10397">
    <property type="entry name" value="ADSL_C"/>
    <property type="match status" value="1"/>
</dbReference>
<dbReference type="PROSITE" id="PS00163">
    <property type="entry name" value="FUMARATE_LYASES"/>
    <property type="match status" value="1"/>
</dbReference>
<organism evidence="5 6">
    <name type="scientific">Trichoderma harzianum</name>
    <name type="common">Hypocrea lixii</name>
    <dbReference type="NCBI Taxonomy" id="5544"/>
    <lineage>
        <taxon>Eukaryota</taxon>
        <taxon>Fungi</taxon>
        <taxon>Dikarya</taxon>
        <taxon>Ascomycota</taxon>
        <taxon>Pezizomycotina</taxon>
        <taxon>Sordariomycetes</taxon>
        <taxon>Hypocreomycetidae</taxon>
        <taxon>Hypocreales</taxon>
        <taxon>Hypocreaceae</taxon>
        <taxon>Trichoderma</taxon>
    </lineage>
</organism>
<evidence type="ECO:0000256" key="2">
    <source>
        <dbReference type="RuleBase" id="RU361172"/>
    </source>
</evidence>
<reference evidence="5 6" key="1">
    <citation type="submission" date="2017-02" db="EMBL/GenBank/DDBJ databases">
        <title>Genomes of Trichoderma spp. with biocontrol activity.</title>
        <authorList>
            <person name="Gardiner D."/>
            <person name="Kazan K."/>
            <person name="Vos C."/>
            <person name="Harvey P."/>
        </authorList>
    </citation>
    <scope>NUCLEOTIDE SEQUENCE [LARGE SCALE GENOMIC DNA]</scope>
    <source>
        <strain evidence="5 6">Tr1</strain>
    </source>
</reference>
<dbReference type="CDD" id="cd03302">
    <property type="entry name" value="Adenylsuccinate_lyase_2"/>
    <property type="match status" value="1"/>
</dbReference>
<dbReference type="GO" id="GO:0044208">
    <property type="term" value="P:'de novo' AMP biosynthetic process"/>
    <property type="evidence" value="ECO:0007669"/>
    <property type="project" value="UniProtKB-UniPathway"/>
</dbReference>
<dbReference type="Gene3D" id="1.10.275.60">
    <property type="match status" value="1"/>
</dbReference>
<dbReference type="EMBL" id="MTYI01000242">
    <property type="protein sequence ID" value="PNP48229.1"/>
    <property type="molecule type" value="Genomic_DNA"/>
</dbReference>